<dbReference type="GO" id="GO:0001709">
    <property type="term" value="P:cell fate determination"/>
    <property type="evidence" value="ECO:0007669"/>
    <property type="project" value="TreeGrafter"/>
</dbReference>
<reference evidence="2" key="1">
    <citation type="submission" date="2022-08" db="EMBL/GenBank/DDBJ databases">
        <authorList>
            <person name="Gutierrez-Valencia J."/>
        </authorList>
    </citation>
    <scope>NUCLEOTIDE SEQUENCE</scope>
</reference>
<dbReference type="AlphaFoldDB" id="A0AAV0J0R0"/>
<proteinExistence type="predicted"/>
<dbReference type="PANTHER" id="PTHR33184:SF72">
    <property type="entry name" value="BETA-1,3-N-ACETYLGLUCOSAMINYLTRANSFERASE FAMILY PROTEIN"/>
    <property type="match status" value="1"/>
</dbReference>
<evidence type="ECO:0000313" key="3">
    <source>
        <dbReference type="Proteomes" id="UP001154282"/>
    </source>
</evidence>
<dbReference type="Proteomes" id="UP001154282">
    <property type="component" value="Unassembled WGS sequence"/>
</dbReference>
<organism evidence="2 3">
    <name type="scientific">Linum tenue</name>
    <dbReference type="NCBI Taxonomy" id="586396"/>
    <lineage>
        <taxon>Eukaryota</taxon>
        <taxon>Viridiplantae</taxon>
        <taxon>Streptophyta</taxon>
        <taxon>Embryophyta</taxon>
        <taxon>Tracheophyta</taxon>
        <taxon>Spermatophyta</taxon>
        <taxon>Magnoliopsida</taxon>
        <taxon>eudicotyledons</taxon>
        <taxon>Gunneridae</taxon>
        <taxon>Pentapetalae</taxon>
        <taxon>rosids</taxon>
        <taxon>fabids</taxon>
        <taxon>Malpighiales</taxon>
        <taxon>Linaceae</taxon>
        <taxon>Linum</taxon>
    </lineage>
</organism>
<keyword evidence="1" id="KW-0732">Signal</keyword>
<sequence length="102" mass="11649">YCDGVKNLKISQAQTGKVVERKPEWKVSILNDCMCSRFNIQLSCSNFQTIEKIDPWVLDRINDSQCAVNKGTSIQGHSTFNFTYAWDTAYPFRLLDAQFACS</sequence>
<name>A0AAV0J0R0_9ROSI</name>
<evidence type="ECO:0000256" key="1">
    <source>
        <dbReference type="ARBA" id="ARBA00022729"/>
    </source>
</evidence>
<protein>
    <submittedName>
        <fullName evidence="2">Uncharacterized protein</fullName>
    </submittedName>
</protein>
<dbReference type="InterPro" id="IPR040361">
    <property type="entry name" value="TPD1"/>
</dbReference>
<gene>
    <name evidence="2" type="ORF">LITE_LOCUS12061</name>
</gene>
<evidence type="ECO:0000313" key="2">
    <source>
        <dbReference type="EMBL" id="CAI0403477.1"/>
    </source>
</evidence>
<keyword evidence="3" id="KW-1185">Reference proteome</keyword>
<dbReference type="EMBL" id="CAMGYJ010000004">
    <property type="protein sequence ID" value="CAI0403477.1"/>
    <property type="molecule type" value="Genomic_DNA"/>
</dbReference>
<accession>A0AAV0J0R0</accession>
<feature type="non-terminal residue" evidence="2">
    <location>
        <position position="1"/>
    </location>
</feature>
<comment type="caution">
    <text evidence="2">The sequence shown here is derived from an EMBL/GenBank/DDBJ whole genome shotgun (WGS) entry which is preliminary data.</text>
</comment>
<dbReference type="PANTHER" id="PTHR33184">
    <property type="entry name" value="PROTEIN TAPETUM DETERMINANT 1-LIKE-RELATED"/>
    <property type="match status" value="1"/>
</dbReference>
<dbReference type="Pfam" id="PF24068">
    <property type="entry name" value="TPD1_C"/>
    <property type="match status" value="1"/>
</dbReference>